<keyword evidence="7 8" id="KW-0503">Monooxygenase</keyword>
<evidence type="ECO:0000256" key="4">
    <source>
        <dbReference type="ARBA" id="ARBA00022827"/>
    </source>
</evidence>
<dbReference type="PIRSF" id="PIRSF000332">
    <property type="entry name" value="FMO"/>
    <property type="match status" value="1"/>
</dbReference>
<evidence type="ECO:0000313" key="11">
    <source>
        <dbReference type="Proteomes" id="UP000494256"/>
    </source>
</evidence>
<dbReference type="Proteomes" id="UP000494256">
    <property type="component" value="Unassembled WGS sequence"/>
</dbReference>
<dbReference type="EMBL" id="CADEBD010000344">
    <property type="protein sequence ID" value="CAB3248998.1"/>
    <property type="molecule type" value="Genomic_DNA"/>
</dbReference>
<dbReference type="GO" id="GO:0050661">
    <property type="term" value="F:NADP binding"/>
    <property type="evidence" value="ECO:0007669"/>
    <property type="project" value="InterPro"/>
</dbReference>
<dbReference type="FunFam" id="3.50.50.60:FF:000138">
    <property type="entry name" value="Flavin-containing monooxygenase"/>
    <property type="match status" value="1"/>
</dbReference>
<dbReference type="EC" id="1.-.-.-" evidence="8"/>
<dbReference type="InterPro" id="IPR020946">
    <property type="entry name" value="Flavin_mOase-like"/>
</dbReference>
<dbReference type="GO" id="GO:0004499">
    <property type="term" value="F:N,N-dimethylaniline monooxygenase activity"/>
    <property type="evidence" value="ECO:0007669"/>
    <property type="project" value="InterPro"/>
</dbReference>
<evidence type="ECO:0000256" key="5">
    <source>
        <dbReference type="ARBA" id="ARBA00022857"/>
    </source>
</evidence>
<comment type="caution">
    <text evidence="10">The sequence shown here is derived from an EMBL/GenBank/DDBJ whole genome shotgun (WGS) entry which is preliminary data.</text>
</comment>
<keyword evidence="3 8" id="KW-0285">Flavoprotein</keyword>
<feature type="chain" id="PRO_5035790329" description="Flavin-containing monooxygenase" evidence="9">
    <location>
        <begin position="25"/>
        <end position="457"/>
    </location>
</feature>
<dbReference type="GO" id="GO:0050660">
    <property type="term" value="F:flavin adenine dinucleotide binding"/>
    <property type="evidence" value="ECO:0007669"/>
    <property type="project" value="InterPro"/>
</dbReference>
<evidence type="ECO:0000256" key="3">
    <source>
        <dbReference type="ARBA" id="ARBA00022630"/>
    </source>
</evidence>
<evidence type="ECO:0000313" key="10">
    <source>
        <dbReference type="EMBL" id="CAB3248998.1"/>
    </source>
</evidence>
<gene>
    <name evidence="10" type="ORF">APLA_LOCUS12632</name>
</gene>
<evidence type="ECO:0000256" key="9">
    <source>
        <dbReference type="SAM" id="SignalP"/>
    </source>
</evidence>
<name>A0A8S1AV79_ARCPL</name>
<dbReference type="OrthoDB" id="6287070at2759"/>
<feature type="signal peptide" evidence="9">
    <location>
        <begin position="1"/>
        <end position="24"/>
    </location>
</feature>
<proteinExistence type="inferred from homology"/>
<keyword evidence="6 8" id="KW-0560">Oxidoreductase</keyword>
<dbReference type="SUPFAM" id="SSF51905">
    <property type="entry name" value="FAD/NAD(P)-binding domain"/>
    <property type="match status" value="3"/>
</dbReference>
<keyword evidence="4 8" id="KW-0274">FAD</keyword>
<accession>A0A8S1AV79</accession>
<reference evidence="10 11" key="1">
    <citation type="submission" date="2020-04" db="EMBL/GenBank/DDBJ databases">
        <authorList>
            <person name="Wallbank WR R."/>
            <person name="Pardo Diaz C."/>
            <person name="Kozak K."/>
            <person name="Martin S."/>
            <person name="Jiggins C."/>
            <person name="Moest M."/>
            <person name="Warren A I."/>
            <person name="Byers J.R.P. K."/>
            <person name="Montejo-Kovacevich G."/>
            <person name="Yen C E."/>
        </authorList>
    </citation>
    <scope>NUCLEOTIDE SEQUENCE [LARGE SCALE GENOMIC DNA]</scope>
</reference>
<sequence>MTHKSFRTSVFLLSVFLEISDVFTKSPQASQVCIIGAGYSGLATARYMKDYGLNFKVFEATRYIGGTWRLDPNVGTDEDGLPLFTSQYKNLRINSPYQTMEFSGFPFPEGSASYVTGTCYYEYLKAFAKKFDLFKNIQFRSLITKVKWTGDKWKVTYMKSDTRKNITEKCNFVVVASGEFNSPNIPHFEGQEAFKGKLMHSHNYKDPEDFRDQRVLVIGGGPSGLDIAAHLVNVSSKLFHSHHLIYNEPDFGGQYMKKPDLRHFTSTGAVFTDGSTEEFEVAILCTGYNYKHPFLNHKTSGITATDKYLMPLYQHIVNINHPTMLFVGISKLVMTRLRDAEAQYSAALVAGKFKLPSQEEMFHHWLDHLESIKKKNHQMKDINLIGVENMSEYLNGLHKEAGIARMLPVLPSMSVFNEMNLLEDFLNFRDYDYKIISDTQYVKSYNPKKRPCLIYNN</sequence>
<keyword evidence="9" id="KW-0732">Signal</keyword>
<dbReference type="PRINTS" id="PR00370">
    <property type="entry name" value="FMOXYGENASE"/>
</dbReference>
<comment type="cofactor">
    <cofactor evidence="1 8">
        <name>FAD</name>
        <dbReference type="ChEBI" id="CHEBI:57692"/>
    </cofactor>
</comment>
<dbReference type="Gene3D" id="3.50.50.60">
    <property type="entry name" value="FAD/NAD(P)-binding domain"/>
    <property type="match status" value="2"/>
</dbReference>
<evidence type="ECO:0000256" key="1">
    <source>
        <dbReference type="ARBA" id="ARBA00001974"/>
    </source>
</evidence>
<dbReference type="PANTHER" id="PTHR23023">
    <property type="entry name" value="DIMETHYLANILINE MONOOXYGENASE"/>
    <property type="match status" value="1"/>
</dbReference>
<protein>
    <recommendedName>
        <fullName evidence="8">Flavin-containing monooxygenase</fullName>
        <ecNumber evidence="8">1.-.-.-</ecNumber>
    </recommendedName>
</protein>
<evidence type="ECO:0000256" key="8">
    <source>
        <dbReference type="RuleBase" id="RU361177"/>
    </source>
</evidence>
<dbReference type="InterPro" id="IPR036188">
    <property type="entry name" value="FAD/NAD-bd_sf"/>
</dbReference>
<evidence type="ECO:0000256" key="6">
    <source>
        <dbReference type="ARBA" id="ARBA00023002"/>
    </source>
</evidence>
<dbReference type="InterPro" id="IPR000960">
    <property type="entry name" value="Flavin_mOase"/>
</dbReference>
<dbReference type="InterPro" id="IPR050346">
    <property type="entry name" value="FMO-like"/>
</dbReference>
<dbReference type="Pfam" id="PF00743">
    <property type="entry name" value="FMO-like"/>
    <property type="match status" value="2"/>
</dbReference>
<organism evidence="10 11">
    <name type="scientific">Arctia plantaginis</name>
    <name type="common">Wood tiger moth</name>
    <name type="synonym">Phalaena plantaginis</name>
    <dbReference type="NCBI Taxonomy" id="874455"/>
    <lineage>
        <taxon>Eukaryota</taxon>
        <taxon>Metazoa</taxon>
        <taxon>Ecdysozoa</taxon>
        <taxon>Arthropoda</taxon>
        <taxon>Hexapoda</taxon>
        <taxon>Insecta</taxon>
        <taxon>Pterygota</taxon>
        <taxon>Neoptera</taxon>
        <taxon>Endopterygota</taxon>
        <taxon>Lepidoptera</taxon>
        <taxon>Glossata</taxon>
        <taxon>Ditrysia</taxon>
        <taxon>Noctuoidea</taxon>
        <taxon>Erebidae</taxon>
        <taxon>Arctiinae</taxon>
        <taxon>Arctia</taxon>
    </lineage>
</organism>
<keyword evidence="5" id="KW-0521">NADP</keyword>
<dbReference type="AlphaFoldDB" id="A0A8S1AV79"/>
<evidence type="ECO:0000256" key="2">
    <source>
        <dbReference type="ARBA" id="ARBA00009183"/>
    </source>
</evidence>
<comment type="similarity">
    <text evidence="2 8">Belongs to the FMO family.</text>
</comment>
<evidence type="ECO:0000256" key="7">
    <source>
        <dbReference type="ARBA" id="ARBA00023033"/>
    </source>
</evidence>